<evidence type="ECO:0000256" key="2">
    <source>
        <dbReference type="RuleBase" id="RU004508"/>
    </source>
</evidence>
<dbReference type="Gene3D" id="3.90.1150.10">
    <property type="entry name" value="Aspartate Aminotransferase, domain 1"/>
    <property type="match status" value="1"/>
</dbReference>
<evidence type="ECO:0000313" key="4">
    <source>
        <dbReference type="EMBL" id="AKU90661.1"/>
    </source>
</evidence>
<keyword evidence="2" id="KW-0663">Pyridoxal phosphate</keyword>
<dbReference type="InterPro" id="IPR000653">
    <property type="entry name" value="DegT/StrS_aminotransferase"/>
</dbReference>
<dbReference type="PANTHER" id="PTHR30244">
    <property type="entry name" value="TRANSAMINASE"/>
    <property type="match status" value="1"/>
</dbReference>
<feature type="region of interest" description="Disordered" evidence="3">
    <location>
        <begin position="1"/>
        <end position="21"/>
    </location>
</feature>
<dbReference type="InterPro" id="IPR015421">
    <property type="entry name" value="PyrdxlP-dep_Trfase_major"/>
</dbReference>
<gene>
    <name evidence="4" type="ORF">AKJ08_1048</name>
</gene>
<dbReference type="STRING" id="1391653.AKJ08_1048"/>
<dbReference type="KEGG" id="vin:AKJ08_1048"/>
<dbReference type="SUPFAM" id="SSF53383">
    <property type="entry name" value="PLP-dependent transferases"/>
    <property type="match status" value="1"/>
</dbReference>
<sequence length="402" mass="43783">MDGKELLERKVSPAAQPRGIEPGERLFAPAIPSLSPWMLLPRRPRAAAPYPLDDPSVRFYYFARNGIYALARLWGLAGREILFPAYFHGVELEALLAAGVRPKFYPVGPRMQVDPAEVVARIGPDTRAIYLIHYVGFPGPVDELAEVCRERELLFVEDCALALLSCVGDRPLGTFGDAAIFCLYKTLPTPNGGAVVVRRGGPLGLPPGEQPPLASTLAPILGSLLEGAEVRGGAAGRLLRSSVRLAARSLTRPLRGHRVPTGTQHFDRAHVGLAMSHLSRVVIGSQDFARIVERRRRNYFHLLGKLRGIAPPIFGELPPGVCPLFYPLQVGDKASALARLRAKGVDAVDFWRVAHPAVPAGAFPEAESLRRTVLEIPCHQDLEPADVERISACVAKAVEDRR</sequence>
<evidence type="ECO:0000256" key="1">
    <source>
        <dbReference type="ARBA" id="ARBA00037999"/>
    </source>
</evidence>
<dbReference type="Proteomes" id="UP000055590">
    <property type="component" value="Chromosome"/>
</dbReference>
<dbReference type="GO" id="GO:0030170">
    <property type="term" value="F:pyridoxal phosphate binding"/>
    <property type="evidence" value="ECO:0007669"/>
    <property type="project" value="TreeGrafter"/>
</dbReference>
<protein>
    <submittedName>
        <fullName evidence="4">Perosamine synthase</fullName>
    </submittedName>
</protein>
<evidence type="ECO:0000256" key="3">
    <source>
        <dbReference type="SAM" id="MobiDB-lite"/>
    </source>
</evidence>
<dbReference type="InterPro" id="IPR015422">
    <property type="entry name" value="PyrdxlP-dep_Trfase_small"/>
</dbReference>
<dbReference type="EMBL" id="CP012332">
    <property type="protein sequence ID" value="AKU90661.1"/>
    <property type="molecule type" value="Genomic_DNA"/>
</dbReference>
<organism evidence="4 5">
    <name type="scientific">Vulgatibacter incomptus</name>
    <dbReference type="NCBI Taxonomy" id="1391653"/>
    <lineage>
        <taxon>Bacteria</taxon>
        <taxon>Pseudomonadati</taxon>
        <taxon>Myxococcota</taxon>
        <taxon>Myxococcia</taxon>
        <taxon>Myxococcales</taxon>
        <taxon>Cystobacterineae</taxon>
        <taxon>Vulgatibacteraceae</taxon>
        <taxon>Vulgatibacter</taxon>
    </lineage>
</organism>
<reference evidence="4 5" key="1">
    <citation type="submission" date="2015-08" db="EMBL/GenBank/DDBJ databases">
        <authorList>
            <person name="Babu N.S."/>
            <person name="Beckwith C.J."/>
            <person name="Beseler K.G."/>
            <person name="Brison A."/>
            <person name="Carone J.V."/>
            <person name="Caskin T.P."/>
            <person name="Diamond M."/>
            <person name="Durham M.E."/>
            <person name="Foxe J.M."/>
            <person name="Go M."/>
            <person name="Henderson B.A."/>
            <person name="Jones I.B."/>
            <person name="McGettigan J.A."/>
            <person name="Micheletti S.J."/>
            <person name="Nasrallah M.E."/>
            <person name="Ortiz D."/>
            <person name="Piller C.R."/>
            <person name="Privatt S.R."/>
            <person name="Schneider S.L."/>
            <person name="Sharp S."/>
            <person name="Smith T.C."/>
            <person name="Stanton J.D."/>
            <person name="Ullery H.E."/>
            <person name="Wilson R.J."/>
            <person name="Serrano M.G."/>
            <person name="Buck G."/>
            <person name="Lee V."/>
            <person name="Wang Y."/>
            <person name="Carvalho R."/>
            <person name="Voegtly L."/>
            <person name="Shi R."/>
            <person name="Duckworth R."/>
            <person name="Johnson A."/>
            <person name="Loviza R."/>
            <person name="Walstead R."/>
            <person name="Shah Z."/>
            <person name="Kiflezghi M."/>
            <person name="Wade K."/>
            <person name="Ball S.L."/>
            <person name="Bradley K.W."/>
            <person name="Asai D.J."/>
            <person name="Bowman C.A."/>
            <person name="Russell D.A."/>
            <person name="Pope W.H."/>
            <person name="Jacobs-Sera D."/>
            <person name="Hendrix R.W."/>
            <person name="Hatfull G.F."/>
        </authorList>
    </citation>
    <scope>NUCLEOTIDE SEQUENCE [LARGE SCALE GENOMIC DNA]</scope>
    <source>
        <strain evidence="4 5">DSM 27710</strain>
    </source>
</reference>
<accession>A0A0K1PB63</accession>
<dbReference type="Pfam" id="PF01041">
    <property type="entry name" value="DegT_DnrJ_EryC1"/>
    <property type="match status" value="1"/>
</dbReference>
<dbReference type="AlphaFoldDB" id="A0A0K1PB63"/>
<dbReference type="InterPro" id="IPR015424">
    <property type="entry name" value="PyrdxlP-dep_Trfase"/>
</dbReference>
<name>A0A0K1PB63_9BACT</name>
<comment type="similarity">
    <text evidence="1 2">Belongs to the DegT/DnrJ/EryC1 family.</text>
</comment>
<dbReference type="RefSeq" id="WP_240475441.1">
    <property type="nucleotide sequence ID" value="NZ_CP012332.1"/>
</dbReference>
<dbReference type="PANTHER" id="PTHR30244:SF34">
    <property type="entry name" value="DTDP-4-AMINO-4,6-DIDEOXYGALACTOSE TRANSAMINASE"/>
    <property type="match status" value="1"/>
</dbReference>
<dbReference type="Gene3D" id="3.40.640.10">
    <property type="entry name" value="Type I PLP-dependent aspartate aminotransferase-like (Major domain)"/>
    <property type="match status" value="1"/>
</dbReference>
<keyword evidence="5" id="KW-1185">Reference proteome</keyword>
<evidence type="ECO:0000313" key="5">
    <source>
        <dbReference type="Proteomes" id="UP000055590"/>
    </source>
</evidence>
<dbReference type="GO" id="GO:0000271">
    <property type="term" value="P:polysaccharide biosynthetic process"/>
    <property type="evidence" value="ECO:0007669"/>
    <property type="project" value="TreeGrafter"/>
</dbReference>
<feature type="compositionally biased region" description="Basic and acidic residues" evidence="3">
    <location>
        <begin position="1"/>
        <end position="11"/>
    </location>
</feature>
<proteinExistence type="inferred from homology"/>
<dbReference type="GO" id="GO:0008483">
    <property type="term" value="F:transaminase activity"/>
    <property type="evidence" value="ECO:0007669"/>
    <property type="project" value="TreeGrafter"/>
</dbReference>